<evidence type="ECO:0000256" key="4">
    <source>
        <dbReference type="ARBA" id="ARBA00023125"/>
    </source>
</evidence>
<evidence type="ECO:0000313" key="7">
    <source>
        <dbReference type="EMBL" id="AFP79346.1"/>
    </source>
</evidence>
<dbReference type="HOGENOM" id="CLU_036805_10_7_14"/>
<dbReference type="PANTHER" id="PTHR33217">
    <property type="entry name" value="TRANSPOSASE FOR INSERTION SEQUENCE ELEMENT IS1081"/>
    <property type="match status" value="1"/>
</dbReference>
<proteinExistence type="inferred from homology"/>
<reference evidence="7 8" key="1">
    <citation type="journal article" date="2012" name="Microbiology">
        <title>Extensive variation in surface lipoprotein gene content and genomic changes associated with virulence during evolution of a novel North American house finch epizootic strain of Mycoplasma gallisepticum.</title>
        <authorList>
            <person name="Tulman E.R."/>
            <person name="Liao X."/>
            <person name="Szczepanek S.M."/>
            <person name="Ley D.H."/>
            <person name="Kutish G.F."/>
            <person name="Geary S.J."/>
        </authorList>
    </citation>
    <scope>NUCLEOTIDE SEQUENCE [LARGE SCALE GENOMIC DNA]</scope>
    <source>
        <strain evidence="8">House finch-associated</strain>
    </source>
</reference>
<dbReference type="Pfam" id="PF00872">
    <property type="entry name" value="Transposase_mut"/>
    <property type="match status" value="1"/>
</dbReference>
<dbReference type="KEGG" id="mgw:HFMG01WIA_0798"/>
<comment type="similarity">
    <text evidence="2 6">Belongs to the transposase mutator family.</text>
</comment>
<dbReference type="GO" id="GO:0003677">
    <property type="term" value="F:DNA binding"/>
    <property type="evidence" value="ECO:0007669"/>
    <property type="project" value="UniProtKB-UniRule"/>
</dbReference>
<keyword evidence="5 6" id="KW-0233">DNA recombination</keyword>
<evidence type="ECO:0000256" key="6">
    <source>
        <dbReference type="RuleBase" id="RU365089"/>
    </source>
</evidence>
<evidence type="ECO:0000313" key="8">
    <source>
        <dbReference type="Proteomes" id="UP000003940"/>
    </source>
</evidence>
<evidence type="ECO:0000256" key="5">
    <source>
        <dbReference type="ARBA" id="ARBA00023172"/>
    </source>
</evidence>
<evidence type="ECO:0000256" key="2">
    <source>
        <dbReference type="ARBA" id="ARBA00010961"/>
    </source>
</evidence>
<gene>
    <name evidence="7" type="ORF">HFMG01WIA_0798</name>
</gene>
<dbReference type="GO" id="GO:0006313">
    <property type="term" value="P:DNA transposition"/>
    <property type="evidence" value="ECO:0007669"/>
    <property type="project" value="UniProtKB-UniRule"/>
</dbReference>
<evidence type="ECO:0000256" key="1">
    <source>
        <dbReference type="ARBA" id="ARBA00002190"/>
    </source>
</evidence>
<dbReference type="PANTHER" id="PTHR33217:SF8">
    <property type="entry name" value="MUTATOR FAMILY TRANSPOSASE"/>
    <property type="match status" value="1"/>
</dbReference>
<dbReference type="EMBL" id="CP003510">
    <property type="protein sequence ID" value="AFP79346.1"/>
    <property type="molecule type" value="Genomic_DNA"/>
</dbReference>
<name>J3YTQ4_MYCGL</name>
<comment type="function">
    <text evidence="1 6">Required for the transposition of the insertion element.</text>
</comment>
<keyword evidence="4 6" id="KW-0238">DNA-binding</keyword>
<evidence type="ECO:0000256" key="3">
    <source>
        <dbReference type="ARBA" id="ARBA00022578"/>
    </source>
</evidence>
<dbReference type="AlphaFoldDB" id="J3YTQ4"/>
<keyword evidence="3 6" id="KW-0815">Transposition</keyword>
<dbReference type="GO" id="GO:0004803">
    <property type="term" value="F:transposase activity"/>
    <property type="evidence" value="ECO:0007669"/>
    <property type="project" value="UniProtKB-UniRule"/>
</dbReference>
<organism evidence="7 8">
    <name type="scientific">Mycoplasmoides gallisepticum WI01_2001.043-13-2P</name>
    <dbReference type="NCBI Taxonomy" id="1159201"/>
    <lineage>
        <taxon>Bacteria</taxon>
        <taxon>Bacillati</taxon>
        <taxon>Mycoplasmatota</taxon>
        <taxon>Mycoplasmoidales</taxon>
        <taxon>Mycoplasmoidaceae</taxon>
        <taxon>Mycoplasmoides</taxon>
    </lineage>
</organism>
<keyword evidence="6" id="KW-0814">Transposable element</keyword>
<protein>
    <recommendedName>
        <fullName evidence="6">Mutator family transposase</fullName>
    </recommendedName>
</protein>
<accession>J3YTQ4</accession>
<sequence length="77" mass="8948">MSETCIIVTDGLKGFKEASENVYPKAMHITCTVHMIRNAAKYVLHSMKPDFLRDLKKIYMVQTIEKAQNAELWIFKK</sequence>
<dbReference type="InterPro" id="IPR001207">
    <property type="entry name" value="Transposase_mutator"/>
</dbReference>
<dbReference type="Proteomes" id="UP000003940">
    <property type="component" value="Chromosome"/>
</dbReference>